<dbReference type="InterPro" id="IPR036390">
    <property type="entry name" value="WH_DNA-bd_sf"/>
</dbReference>
<dbReference type="SUPFAM" id="SSF46785">
    <property type="entry name" value="Winged helix' DNA-binding domain"/>
    <property type="match status" value="1"/>
</dbReference>
<dbReference type="PROSITE" id="PS51197">
    <property type="entry name" value="HTH_RRF2_2"/>
    <property type="match status" value="1"/>
</dbReference>
<protein>
    <submittedName>
        <fullName evidence="1">Rrf2 family transcriptional regulator</fullName>
    </submittedName>
</protein>
<dbReference type="Gene3D" id="1.10.10.10">
    <property type="entry name" value="Winged helix-like DNA-binding domain superfamily/Winged helix DNA-binding domain"/>
    <property type="match status" value="1"/>
</dbReference>
<evidence type="ECO:0000313" key="2">
    <source>
        <dbReference type="Proteomes" id="UP000824029"/>
    </source>
</evidence>
<sequence length="162" mass="17585">MDVSRKTDYALRMITELVERPEAALSVRTAAQESGVPYSFARSIQRDLAAAGLVTNARGANGGMRLTVDPRETTLLQVVEAVQGPVALSCCLGVDGDGASCPNRERCRYTAVWCNAERLLRGLFSSVTLHQLVAERRSPLPHATFELVPEDEARRAAEEADA</sequence>
<comment type="caution">
    <text evidence="1">The sequence shown here is derived from an EMBL/GenBank/DDBJ whole genome shotgun (WGS) entry which is preliminary data.</text>
</comment>
<proteinExistence type="predicted"/>
<dbReference type="PANTHER" id="PTHR33221:SF2">
    <property type="entry name" value="TRANSCRIPTIONAL REGULATOR"/>
    <property type="match status" value="1"/>
</dbReference>
<organism evidence="1 2">
    <name type="scientific">Candidatus Olsenella stercoravium</name>
    <dbReference type="NCBI Taxonomy" id="2838713"/>
    <lineage>
        <taxon>Bacteria</taxon>
        <taxon>Bacillati</taxon>
        <taxon>Actinomycetota</taxon>
        <taxon>Coriobacteriia</taxon>
        <taxon>Coriobacteriales</taxon>
        <taxon>Atopobiaceae</taxon>
        <taxon>Olsenella</taxon>
    </lineage>
</organism>
<accession>A0A9D2DKK6</accession>
<dbReference type="Pfam" id="PF02082">
    <property type="entry name" value="Rrf2"/>
    <property type="match status" value="1"/>
</dbReference>
<dbReference type="Proteomes" id="UP000824029">
    <property type="component" value="Unassembled WGS sequence"/>
</dbReference>
<name>A0A9D2DKK6_9ACTN</name>
<dbReference type="AlphaFoldDB" id="A0A9D2DKK6"/>
<dbReference type="EMBL" id="DXBZ01000113">
    <property type="protein sequence ID" value="HIZ18623.1"/>
    <property type="molecule type" value="Genomic_DNA"/>
</dbReference>
<dbReference type="GO" id="GO:0003700">
    <property type="term" value="F:DNA-binding transcription factor activity"/>
    <property type="evidence" value="ECO:0007669"/>
    <property type="project" value="TreeGrafter"/>
</dbReference>
<dbReference type="GO" id="GO:0005829">
    <property type="term" value="C:cytosol"/>
    <property type="evidence" value="ECO:0007669"/>
    <property type="project" value="TreeGrafter"/>
</dbReference>
<dbReference type="InterPro" id="IPR000944">
    <property type="entry name" value="Tscrpt_reg_Rrf2"/>
</dbReference>
<gene>
    <name evidence="1" type="ORF">IAA22_05900</name>
</gene>
<reference evidence="1" key="2">
    <citation type="submission" date="2021-04" db="EMBL/GenBank/DDBJ databases">
        <authorList>
            <person name="Gilroy R."/>
        </authorList>
    </citation>
    <scope>NUCLEOTIDE SEQUENCE</scope>
    <source>
        <strain evidence="1">ChiHecolR3B27-1887</strain>
    </source>
</reference>
<dbReference type="PANTHER" id="PTHR33221">
    <property type="entry name" value="WINGED HELIX-TURN-HELIX TRANSCRIPTIONAL REGULATOR, RRF2 FAMILY"/>
    <property type="match status" value="1"/>
</dbReference>
<evidence type="ECO:0000313" key="1">
    <source>
        <dbReference type="EMBL" id="HIZ18623.1"/>
    </source>
</evidence>
<reference evidence="1" key="1">
    <citation type="journal article" date="2021" name="PeerJ">
        <title>Extensive microbial diversity within the chicken gut microbiome revealed by metagenomics and culture.</title>
        <authorList>
            <person name="Gilroy R."/>
            <person name="Ravi A."/>
            <person name="Getino M."/>
            <person name="Pursley I."/>
            <person name="Horton D.L."/>
            <person name="Alikhan N.F."/>
            <person name="Baker D."/>
            <person name="Gharbi K."/>
            <person name="Hall N."/>
            <person name="Watson M."/>
            <person name="Adriaenssens E.M."/>
            <person name="Foster-Nyarko E."/>
            <person name="Jarju S."/>
            <person name="Secka A."/>
            <person name="Antonio M."/>
            <person name="Oren A."/>
            <person name="Chaudhuri R.R."/>
            <person name="La Ragione R."/>
            <person name="Hildebrand F."/>
            <person name="Pallen M.J."/>
        </authorList>
    </citation>
    <scope>NUCLEOTIDE SEQUENCE</scope>
    <source>
        <strain evidence="1">ChiHecolR3B27-1887</strain>
    </source>
</reference>
<dbReference type="NCBIfam" id="TIGR00738">
    <property type="entry name" value="rrf2_super"/>
    <property type="match status" value="1"/>
</dbReference>
<dbReference type="InterPro" id="IPR036388">
    <property type="entry name" value="WH-like_DNA-bd_sf"/>
</dbReference>